<organism evidence="4 5">
    <name type="scientific">Pseudonocardia halophobica</name>
    <dbReference type="NCBI Taxonomy" id="29401"/>
    <lineage>
        <taxon>Bacteria</taxon>
        <taxon>Bacillati</taxon>
        <taxon>Actinomycetota</taxon>
        <taxon>Actinomycetes</taxon>
        <taxon>Pseudonocardiales</taxon>
        <taxon>Pseudonocardiaceae</taxon>
        <taxon>Pseudonocardia</taxon>
    </lineage>
</organism>
<keyword evidence="1" id="KW-0560">Oxidoreductase</keyword>
<evidence type="ECO:0000313" key="5">
    <source>
        <dbReference type="Proteomes" id="UP001143463"/>
    </source>
</evidence>
<dbReference type="InterPro" id="IPR029753">
    <property type="entry name" value="D-isomer_DH_CS"/>
</dbReference>
<evidence type="ECO:0000259" key="3">
    <source>
        <dbReference type="Pfam" id="PF02826"/>
    </source>
</evidence>
<dbReference type="InterPro" id="IPR006140">
    <property type="entry name" value="D-isomer_DH_NAD-bd"/>
</dbReference>
<accession>A0A9W6P0I2</accession>
<feature type="domain" description="D-isomer specific 2-hydroxyacid dehydrogenase NAD-binding" evidence="3">
    <location>
        <begin position="113"/>
        <end position="280"/>
    </location>
</feature>
<evidence type="ECO:0000256" key="2">
    <source>
        <dbReference type="ARBA" id="ARBA00023027"/>
    </source>
</evidence>
<dbReference type="Pfam" id="PF02826">
    <property type="entry name" value="2-Hacid_dh_C"/>
    <property type="match status" value="1"/>
</dbReference>
<dbReference type="PANTHER" id="PTHR43333">
    <property type="entry name" value="2-HACID_DH_C DOMAIN-CONTAINING PROTEIN"/>
    <property type="match status" value="1"/>
</dbReference>
<dbReference type="PROSITE" id="PS00671">
    <property type="entry name" value="D_2_HYDROXYACID_DH_3"/>
    <property type="match status" value="1"/>
</dbReference>
<dbReference type="Gene3D" id="3.40.50.720">
    <property type="entry name" value="NAD(P)-binding Rossmann-like Domain"/>
    <property type="match status" value="2"/>
</dbReference>
<dbReference type="PANTHER" id="PTHR43333:SF1">
    <property type="entry name" value="D-ISOMER SPECIFIC 2-HYDROXYACID DEHYDROGENASE NAD-BINDING DOMAIN-CONTAINING PROTEIN"/>
    <property type="match status" value="1"/>
</dbReference>
<dbReference type="GO" id="GO:0051287">
    <property type="term" value="F:NAD binding"/>
    <property type="evidence" value="ECO:0007669"/>
    <property type="project" value="InterPro"/>
</dbReference>
<dbReference type="GO" id="GO:0016616">
    <property type="term" value="F:oxidoreductase activity, acting on the CH-OH group of donors, NAD or NADP as acceptor"/>
    <property type="evidence" value="ECO:0007669"/>
    <property type="project" value="UniProtKB-ARBA"/>
</dbReference>
<evidence type="ECO:0000313" key="4">
    <source>
        <dbReference type="EMBL" id="GLL15611.1"/>
    </source>
</evidence>
<proteinExistence type="predicted"/>
<dbReference type="InterPro" id="IPR036291">
    <property type="entry name" value="NAD(P)-bd_dom_sf"/>
</dbReference>
<dbReference type="Proteomes" id="UP001143463">
    <property type="component" value="Unassembled WGS sequence"/>
</dbReference>
<dbReference type="SUPFAM" id="SSF52283">
    <property type="entry name" value="Formate/glycerate dehydrogenase catalytic domain-like"/>
    <property type="match status" value="1"/>
</dbReference>
<dbReference type="EMBL" id="BSFQ01000050">
    <property type="protein sequence ID" value="GLL15611.1"/>
    <property type="molecule type" value="Genomic_DNA"/>
</dbReference>
<dbReference type="CDD" id="cd05300">
    <property type="entry name" value="2-Hacid_dh_1"/>
    <property type="match status" value="1"/>
</dbReference>
<keyword evidence="2" id="KW-0520">NAD</keyword>
<evidence type="ECO:0000256" key="1">
    <source>
        <dbReference type="ARBA" id="ARBA00023002"/>
    </source>
</evidence>
<name>A0A9W6P0I2_9PSEU</name>
<gene>
    <name evidence="4" type="ORF">GCM10017577_67630</name>
</gene>
<dbReference type="AlphaFoldDB" id="A0A9W6P0I2"/>
<reference evidence="4" key="1">
    <citation type="journal article" date="2014" name="Int. J. Syst. Evol. Microbiol.">
        <title>Complete genome sequence of Corynebacterium casei LMG S-19264T (=DSM 44701T), isolated from a smear-ripened cheese.</title>
        <authorList>
            <consortium name="US DOE Joint Genome Institute (JGI-PGF)"/>
            <person name="Walter F."/>
            <person name="Albersmeier A."/>
            <person name="Kalinowski J."/>
            <person name="Ruckert C."/>
        </authorList>
    </citation>
    <scope>NUCLEOTIDE SEQUENCE</scope>
    <source>
        <strain evidence="4">VKM Ac-1069</strain>
    </source>
</reference>
<keyword evidence="5" id="KW-1185">Reference proteome</keyword>
<dbReference type="RefSeq" id="WP_037042892.1">
    <property type="nucleotide sequence ID" value="NZ_BAAAUZ010000048.1"/>
</dbReference>
<reference evidence="4" key="2">
    <citation type="submission" date="2023-01" db="EMBL/GenBank/DDBJ databases">
        <authorList>
            <person name="Sun Q."/>
            <person name="Evtushenko L."/>
        </authorList>
    </citation>
    <scope>NUCLEOTIDE SEQUENCE</scope>
    <source>
        <strain evidence="4">VKM Ac-1069</strain>
    </source>
</reference>
<sequence length="322" mass="34042">MPVPAGQPVIAVLTGDDPPIGLDERAEDAEIRLAGPSELAGALSGADVLLVWDFLSPAVPDAWRAADTGAVRWVHTASAGVDKVTFPEILEHPAQITNARGVFDRPIAEYVTGVVLAFAKDLPTTLRLQVRREWRHRETSTVHGRTAVVVGSGPIGRAIADMLGAVGLRTELVGRRAAEGVHAFDALPGLLPSADVLVLAAPLTDATRGMLDKAALDLLPDTARVVNVGRGGLVVERDLVAALQGGRIAGAALDVFETEPLPADSPLWEMENVIVSPHMSGDVVGWRGMLVDQFLDNLARYRAGEPLHNVVDKSLGYVKGTS</sequence>
<comment type="caution">
    <text evidence="4">The sequence shown here is derived from an EMBL/GenBank/DDBJ whole genome shotgun (WGS) entry which is preliminary data.</text>
</comment>
<protein>
    <submittedName>
        <fullName evidence="4">2-hydroxyacid dehydrogenase</fullName>
    </submittedName>
</protein>
<dbReference type="SUPFAM" id="SSF51735">
    <property type="entry name" value="NAD(P)-binding Rossmann-fold domains"/>
    <property type="match status" value="1"/>
</dbReference>